<keyword evidence="3" id="KW-1185">Reference proteome</keyword>
<reference evidence="2 3" key="1">
    <citation type="submission" date="2024-02" db="EMBL/GenBank/DDBJ databases">
        <title>Seven novel Bacillus-like species.</title>
        <authorList>
            <person name="Liu G."/>
        </authorList>
    </citation>
    <scope>NUCLEOTIDE SEQUENCE [LARGE SCALE GENOMIC DNA]</scope>
    <source>
        <strain evidence="2 3">FJAT-52991</strain>
    </source>
</reference>
<organism evidence="2 3">
    <name type="scientific">Bacillus kandeliae</name>
    <dbReference type="NCBI Taxonomy" id="3129297"/>
    <lineage>
        <taxon>Bacteria</taxon>
        <taxon>Bacillati</taxon>
        <taxon>Bacillota</taxon>
        <taxon>Bacilli</taxon>
        <taxon>Bacillales</taxon>
        <taxon>Bacillaceae</taxon>
        <taxon>Bacillus</taxon>
    </lineage>
</organism>
<evidence type="ECO:0000313" key="2">
    <source>
        <dbReference type="EMBL" id="WXB93721.1"/>
    </source>
</evidence>
<protein>
    <submittedName>
        <fullName evidence="2">IDEAL domain-containing protein</fullName>
    </submittedName>
</protein>
<gene>
    <name evidence="2" type="ORF">WDJ61_03470</name>
</gene>
<proteinExistence type="predicted"/>
<evidence type="ECO:0000313" key="3">
    <source>
        <dbReference type="Proteomes" id="UP001387364"/>
    </source>
</evidence>
<evidence type="ECO:0000259" key="1">
    <source>
        <dbReference type="Pfam" id="PF08858"/>
    </source>
</evidence>
<dbReference type="InterPro" id="IPR027393">
    <property type="entry name" value="Virus_scaffolding_prot_C"/>
</dbReference>
<dbReference type="EMBL" id="CP147404">
    <property type="protein sequence ID" value="WXB93721.1"/>
    <property type="molecule type" value="Genomic_DNA"/>
</dbReference>
<dbReference type="InterPro" id="IPR014957">
    <property type="entry name" value="IDEAL_dom"/>
</dbReference>
<dbReference type="RefSeq" id="WP_338753183.1">
    <property type="nucleotide sequence ID" value="NZ_CP147404.1"/>
</dbReference>
<sequence length="124" mass="14984">MASQFVFVRPYEHQVDCFCPDQSHQRTIEFRQKDYLTITSDKRHVDVLGWYFLVGRNNEDFFYINIEDLENLYMKGFLYSKEDLELKLNYLQYKINEALDERNEEAFHSFSAQLRHLTVVAVEQ</sequence>
<name>A0ABZ2N8P4_9BACI</name>
<feature type="domain" description="IDEAL" evidence="1">
    <location>
        <begin position="85"/>
        <end position="114"/>
    </location>
</feature>
<dbReference type="Proteomes" id="UP001387364">
    <property type="component" value="Chromosome"/>
</dbReference>
<dbReference type="Gene3D" id="4.10.810.10">
    <property type="entry name" value="Virus Scaffolding Protein, Chain A"/>
    <property type="match status" value="1"/>
</dbReference>
<accession>A0ABZ2N8P4</accession>
<dbReference type="Pfam" id="PF08858">
    <property type="entry name" value="IDEAL"/>
    <property type="match status" value="1"/>
</dbReference>